<dbReference type="InParanoid" id="B0X659"/>
<gene>
    <name evidence="2" type="primary">6048177</name>
    <name evidence="1" type="ORF">CpipJ_CPIJ014921</name>
</gene>
<proteinExistence type="predicted"/>
<evidence type="ECO:0000313" key="1">
    <source>
        <dbReference type="EMBL" id="EDS41209.1"/>
    </source>
</evidence>
<dbReference type="EnsemblMetazoa" id="CPIJ014921-RA">
    <property type="protein sequence ID" value="CPIJ014921-PA"/>
    <property type="gene ID" value="CPIJ014921"/>
</dbReference>
<reference evidence="1" key="1">
    <citation type="submission" date="2007-03" db="EMBL/GenBank/DDBJ databases">
        <title>Annotation of Culex pipiens quinquefasciatus.</title>
        <authorList>
            <consortium name="The Broad Institute Genome Sequencing Platform"/>
            <person name="Atkinson P.W."/>
            <person name="Hemingway J."/>
            <person name="Christensen B.M."/>
            <person name="Higgs S."/>
            <person name="Kodira C."/>
            <person name="Hannick L."/>
            <person name="Megy K."/>
            <person name="O'Leary S."/>
            <person name="Pearson M."/>
            <person name="Haas B.J."/>
            <person name="Mauceli E."/>
            <person name="Wortman J.R."/>
            <person name="Lee N.H."/>
            <person name="Guigo R."/>
            <person name="Stanke M."/>
            <person name="Alvarado L."/>
            <person name="Amedeo P."/>
            <person name="Antoine C.H."/>
            <person name="Arensburger P."/>
            <person name="Bidwell S.L."/>
            <person name="Crawford M."/>
            <person name="Camaro F."/>
            <person name="Devon K."/>
            <person name="Engels R."/>
            <person name="Hammond M."/>
            <person name="Howarth C."/>
            <person name="Koehrsen M."/>
            <person name="Lawson D."/>
            <person name="Montgomery P."/>
            <person name="Nene V."/>
            <person name="Nusbaum C."/>
            <person name="Puiu D."/>
            <person name="Romero-Severson J."/>
            <person name="Severson D.W."/>
            <person name="Shumway M."/>
            <person name="Sisk P."/>
            <person name="Stolte C."/>
            <person name="Zeng Q."/>
            <person name="Eisenstadt E."/>
            <person name="Fraser-Liggett C."/>
            <person name="Strausberg R."/>
            <person name="Galagan J."/>
            <person name="Birren B."/>
            <person name="Collins F.H."/>
        </authorList>
    </citation>
    <scope>NUCLEOTIDE SEQUENCE [LARGE SCALE GENOMIC DNA]</scope>
    <source>
        <strain evidence="1">JHB</strain>
    </source>
</reference>
<dbReference type="VEuPathDB" id="VectorBase:CPIJ014921"/>
<reference evidence="2" key="2">
    <citation type="submission" date="2021-02" db="UniProtKB">
        <authorList>
            <consortium name="EnsemblMetazoa"/>
        </authorList>
    </citation>
    <scope>IDENTIFICATION</scope>
    <source>
        <strain evidence="2">JHB</strain>
    </source>
</reference>
<evidence type="ECO:0000313" key="3">
    <source>
        <dbReference type="Proteomes" id="UP000002320"/>
    </source>
</evidence>
<organism>
    <name type="scientific">Culex quinquefasciatus</name>
    <name type="common">Southern house mosquito</name>
    <name type="synonym">Culex pungens</name>
    <dbReference type="NCBI Taxonomy" id="7176"/>
    <lineage>
        <taxon>Eukaryota</taxon>
        <taxon>Metazoa</taxon>
        <taxon>Ecdysozoa</taxon>
        <taxon>Arthropoda</taxon>
        <taxon>Hexapoda</taxon>
        <taxon>Insecta</taxon>
        <taxon>Pterygota</taxon>
        <taxon>Neoptera</taxon>
        <taxon>Endopterygota</taxon>
        <taxon>Diptera</taxon>
        <taxon>Nematocera</taxon>
        <taxon>Culicoidea</taxon>
        <taxon>Culicidae</taxon>
        <taxon>Culicinae</taxon>
        <taxon>Culicini</taxon>
        <taxon>Culex</taxon>
        <taxon>Culex</taxon>
    </lineage>
</organism>
<dbReference type="AlphaFoldDB" id="B0X659"/>
<accession>B0X659</accession>
<dbReference type="KEGG" id="cqu:CpipJ_CPIJ014921"/>
<dbReference type="HOGENOM" id="CLU_2707254_0_0_1"/>
<dbReference type="Proteomes" id="UP000002320">
    <property type="component" value="Unassembled WGS sequence"/>
</dbReference>
<dbReference type="EMBL" id="DS232403">
    <property type="protein sequence ID" value="EDS41209.1"/>
    <property type="molecule type" value="Genomic_DNA"/>
</dbReference>
<name>B0X659_CULQU</name>
<evidence type="ECO:0000313" key="2">
    <source>
        <dbReference type="EnsemblMetazoa" id="CPIJ014921-PA"/>
    </source>
</evidence>
<keyword evidence="3" id="KW-1185">Reference proteome</keyword>
<protein>
    <submittedName>
        <fullName evidence="1 2">Uncharacterized protein</fullName>
    </submittedName>
</protein>
<sequence length="73" mass="8258">MTKVLLAGYLAAPSWKKRHKFRIGVIDRIRCDYVAKATAKGRKCRKHGPKLIVANRFLLSVCLFVCVTLAKID</sequence>